<organism evidence="2 3">
    <name type="scientific">Flavobacterium sedimenticola</name>
    <dbReference type="NCBI Taxonomy" id="3043286"/>
    <lineage>
        <taxon>Bacteria</taxon>
        <taxon>Pseudomonadati</taxon>
        <taxon>Bacteroidota</taxon>
        <taxon>Flavobacteriia</taxon>
        <taxon>Flavobacteriales</taxon>
        <taxon>Flavobacteriaceae</taxon>
        <taxon>Flavobacterium</taxon>
    </lineage>
</organism>
<name>A0ABT6XUM6_9FLAO</name>
<protein>
    <recommendedName>
        <fullName evidence="4">DUF4369 domain-containing protein</fullName>
    </recommendedName>
</protein>
<keyword evidence="3" id="KW-1185">Reference proteome</keyword>
<comment type="caution">
    <text evidence="2">The sequence shown here is derived from an EMBL/GenBank/DDBJ whole genome shotgun (WGS) entry which is preliminary data.</text>
</comment>
<feature type="chain" id="PRO_5045448254" description="DUF4369 domain-containing protein" evidence="1">
    <location>
        <begin position="28"/>
        <end position="147"/>
    </location>
</feature>
<gene>
    <name evidence="2" type="ORF">QHT84_12915</name>
</gene>
<feature type="signal peptide" evidence="1">
    <location>
        <begin position="1"/>
        <end position="27"/>
    </location>
</feature>
<sequence length="147" mass="16180">MKTIFLNKLKQVLFLLMAVLGTLISYSQPTRTATIGGGKTPDMGGFFDVGGKKDPGPNLFTIQRGSIQFDRISIFEVGGISHDSSVFTIVAETGVKLKPQSTLINVENNFGKSQKSFLVDSIVQEYMNMAERFVITESKRVRVSLIV</sequence>
<dbReference type="EMBL" id="JASGBP010000010">
    <property type="protein sequence ID" value="MDI9258319.1"/>
    <property type="molecule type" value="Genomic_DNA"/>
</dbReference>
<keyword evidence="1" id="KW-0732">Signal</keyword>
<reference evidence="2 3" key="1">
    <citation type="submission" date="2023-05" db="EMBL/GenBank/DDBJ databases">
        <title>Flavobacterium sedimenti sp. nov., isolated from the sediment.</title>
        <authorList>
            <person name="Wu N."/>
        </authorList>
    </citation>
    <scope>NUCLEOTIDE SEQUENCE [LARGE SCALE GENOMIC DNA]</scope>
    <source>
        <strain evidence="2 3">YZ-48</strain>
    </source>
</reference>
<evidence type="ECO:0000313" key="2">
    <source>
        <dbReference type="EMBL" id="MDI9258319.1"/>
    </source>
</evidence>
<accession>A0ABT6XUM6</accession>
<evidence type="ECO:0008006" key="4">
    <source>
        <dbReference type="Google" id="ProtNLM"/>
    </source>
</evidence>
<proteinExistence type="predicted"/>
<evidence type="ECO:0000256" key="1">
    <source>
        <dbReference type="SAM" id="SignalP"/>
    </source>
</evidence>
<evidence type="ECO:0000313" key="3">
    <source>
        <dbReference type="Proteomes" id="UP001230035"/>
    </source>
</evidence>
<dbReference type="Proteomes" id="UP001230035">
    <property type="component" value="Unassembled WGS sequence"/>
</dbReference>
<dbReference type="RefSeq" id="WP_283239984.1">
    <property type="nucleotide sequence ID" value="NZ_JASGBP010000010.1"/>
</dbReference>